<dbReference type="GO" id="GO:0007229">
    <property type="term" value="P:integrin-mediated signaling pathway"/>
    <property type="evidence" value="ECO:0007669"/>
    <property type="project" value="UniProtKB-KW"/>
</dbReference>
<organism evidence="7 8">
    <name type="scientific">Merluccius polli</name>
    <name type="common">Benguela hake</name>
    <name type="synonym">Merluccius cadenati</name>
    <dbReference type="NCBI Taxonomy" id="89951"/>
    <lineage>
        <taxon>Eukaryota</taxon>
        <taxon>Metazoa</taxon>
        <taxon>Chordata</taxon>
        <taxon>Craniata</taxon>
        <taxon>Vertebrata</taxon>
        <taxon>Euteleostomi</taxon>
        <taxon>Actinopterygii</taxon>
        <taxon>Neopterygii</taxon>
        <taxon>Teleostei</taxon>
        <taxon>Neoteleostei</taxon>
        <taxon>Acanthomorphata</taxon>
        <taxon>Zeiogadaria</taxon>
        <taxon>Gadariae</taxon>
        <taxon>Gadiformes</taxon>
        <taxon>Gadoidei</taxon>
        <taxon>Merlucciidae</taxon>
        <taxon>Merluccius</taxon>
    </lineage>
</organism>
<name>A0AA47NSD5_MERPO</name>
<dbReference type="InterPro" id="IPR032695">
    <property type="entry name" value="Integrin_dom_sf"/>
</dbReference>
<gene>
    <name evidence="7" type="primary">Itgae_1</name>
    <name evidence="7" type="ORF">N1851_027199</name>
</gene>
<evidence type="ECO:0000313" key="8">
    <source>
        <dbReference type="Proteomes" id="UP001174136"/>
    </source>
</evidence>
<dbReference type="Gene3D" id="2.60.40.1460">
    <property type="entry name" value="Integrin domains. Chain A, domain 2"/>
    <property type="match status" value="1"/>
</dbReference>
<keyword evidence="8" id="KW-1185">Reference proteome</keyword>
<evidence type="ECO:0000256" key="2">
    <source>
        <dbReference type="ARBA" id="ARBA00023037"/>
    </source>
</evidence>
<dbReference type="Pfam" id="PF20805">
    <property type="entry name" value="Integrin_A_Ig_2"/>
    <property type="match status" value="1"/>
</dbReference>
<evidence type="ECO:0000259" key="6">
    <source>
        <dbReference type="Pfam" id="PF20805"/>
    </source>
</evidence>
<evidence type="ECO:0000256" key="4">
    <source>
        <dbReference type="ARBA" id="ARBA00023180"/>
    </source>
</evidence>
<dbReference type="PANTHER" id="PTHR23220:SF79">
    <property type="entry name" value="INTEGRIN ALPHA-E"/>
    <property type="match status" value="1"/>
</dbReference>
<feature type="transmembrane region" description="Helical" evidence="5">
    <location>
        <begin position="453"/>
        <end position="474"/>
    </location>
</feature>
<proteinExistence type="predicted"/>
<dbReference type="GO" id="GO:0009897">
    <property type="term" value="C:external side of plasma membrane"/>
    <property type="evidence" value="ECO:0007669"/>
    <property type="project" value="TreeGrafter"/>
</dbReference>
<feature type="domain" description="Integrin alpha second immunoglobulin-like" evidence="6">
    <location>
        <begin position="195"/>
        <end position="319"/>
    </location>
</feature>
<keyword evidence="5" id="KW-0812">Transmembrane</keyword>
<evidence type="ECO:0000256" key="3">
    <source>
        <dbReference type="ARBA" id="ARBA00023136"/>
    </source>
</evidence>
<dbReference type="GO" id="GO:0033627">
    <property type="term" value="P:cell adhesion mediated by integrin"/>
    <property type="evidence" value="ECO:0007669"/>
    <property type="project" value="TreeGrafter"/>
</dbReference>
<keyword evidence="5" id="KW-1133">Transmembrane helix</keyword>
<sequence length="485" mass="54600">MFLLQRISPASIGMTLRHFGQSVSAFSNQLDKKRQLHISVGSEGNVTIFETLPVIVLKPTMELNPGSIPIQWQERVVNQDITLKICFTAERGHITNTGEELQVFYNIYLDQDEKRLTFAYNTEKGVLKLTSTVSCLNTLRLNFNGCYDCFTPIVVRLNFTLNTSANHKPIRVLDIWTPNKVTKEVEFDNDCGGPCVPNISLSDSKLNHDEVVIGLSKNNSISFNLTNSGKEAYMTMLVLTYPHVLHYSHITVNMLDFKLEEISCEQTEETRLKCSFLHPLFRKGAQANFVIHWQIVDEKAARRGAKIYANLTCANQENKVLDTKIYTLGIKNALTDLNLAGTAIPTLIKFVDKTEKVDITFTFKLFGENKYNATLNVTIELKVPAHGTQMIVTTMEPRVVHVLNFSEWDDQGTSSNITASANVDVNEHFHLMGKVSSKVHVTILKQKVIKSELAIIVGSVGCLLFLVLFVVLLCKVQKYIHVFII</sequence>
<dbReference type="AlphaFoldDB" id="A0AA47NSD5"/>
<dbReference type="SUPFAM" id="SSF69179">
    <property type="entry name" value="Integrin domains"/>
    <property type="match status" value="2"/>
</dbReference>
<dbReference type="GO" id="GO:0005178">
    <property type="term" value="F:integrin binding"/>
    <property type="evidence" value="ECO:0007669"/>
    <property type="project" value="TreeGrafter"/>
</dbReference>
<dbReference type="GO" id="GO:0007160">
    <property type="term" value="P:cell-matrix adhesion"/>
    <property type="evidence" value="ECO:0007669"/>
    <property type="project" value="TreeGrafter"/>
</dbReference>
<evidence type="ECO:0000256" key="5">
    <source>
        <dbReference type="SAM" id="Phobius"/>
    </source>
</evidence>
<dbReference type="InterPro" id="IPR048285">
    <property type="entry name" value="Integrin_alpha_Ig-like_2"/>
</dbReference>
<reference evidence="7" key="1">
    <citation type="journal article" date="2023" name="Front. Mar. Sci.">
        <title>A new Merluccius polli reference genome to investigate the effects of global change in West African waters.</title>
        <authorList>
            <person name="Mateo J.L."/>
            <person name="Blanco-Fernandez C."/>
            <person name="Garcia-Vazquez E."/>
            <person name="Machado-Schiaffino G."/>
        </authorList>
    </citation>
    <scope>NUCLEOTIDE SEQUENCE</scope>
    <source>
        <strain evidence="7">C29</strain>
        <tissue evidence="7">Fin</tissue>
    </source>
</reference>
<dbReference type="GO" id="GO:0098609">
    <property type="term" value="P:cell-cell adhesion"/>
    <property type="evidence" value="ECO:0007669"/>
    <property type="project" value="TreeGrafter"/>
</dbReference>
<keyword evidence="2 7" id="KW-0401">Integrin</keyword>
<evidence type="ECO:0000256" key="1">
    <source>
        <dbReference type="ARBA" id="ARBA00004479"/>
    </source>
</evidence>
<dbReference type="Gene3D" id="2.60.40.1510">
    <property type="entry name" value="ntegrin, alpha v. Chain A, domain 3"/>
    <property type="match status" value="1"/>
</dbReference>
<protein>
    <submittedName>
        <fullName evidence="7">Integrin alpha-E</fullName>
    </submittedName>
</protein>
<comment type="caution">
    <text evidence="7">The sequence shown here is derived from an EMBL/GenBank/DDBJ whole genome shotgun (WGS) entry which is preliminary data.</text>
</comment>
<comment type="subcellular location">
    <subcellularLocation>
        <location evidence="1">Membrane</location>
        <topology evidence="1">Single-pass type I membrane protein</topology>
    </subcellularLocation>
</comment>
<dbReference type="Proteomes" id="UP001174136">
    <property type="component" value="Unassembled WGS sequence"/>
</dbReference>
<dbReference type="EMBL" id="JAOPHQ010005137">
    <property type="protein sequence ID" value="KAK0136626.1"/>
    <property type="molecule type" value="Genomic_DNA"/>
</dbReference>
<evidence type="ECO:0000313" key="7">
    <source>
        <dbReference type="EMBL" id="KAK0136626.1"/>
    </source>
</evidence>
<dbReference type="PANTHER" id="PTHR23220">
    <property type="entry name" value="INTEGRIN ALPHA"/>
    <property type="match status" value="1"/>
</dbReference>
<accession>A0AA47NSD5</accession>
<dbReference type="GO" id="GO:0008305">
    <property type="term" value="C:integrin complex"/>
    <property type="evidence" value="ECO:0007669"/>
    <property type="project" value="TreeGrafter"/>
</dbReference>
<keyword evidence="4" id="KW-0325">Glycoprotein</keyword>
<keyword evidence="3 5" id="KW-0472">Membrane</keyword>